<keyword evidence="2" id="KW-1133">Transmembrane helix</keyword>
<gene>
    <name evidence="3" type="ORF">E1212_07565</name>
</gene>
<dbReference type="EMBL" id="SMKL01000012">
    <property type="protein sequence ID" value="TDC52989.1"/>
    <property type="molecule type" value="Genomic_DNA"/>
</dbReference>
<dbReference type="RefSeq" id="WP_131980926.1">
    <property type="nucleotide sequence ID" value="NZ_SMKL01000012.1"/>
</dbReference>
<keyword evidence="2" id="KW-0812">Transmembrane</keyword>
<evidence type="ECO:0000256" key="2">
    <source>
        <dbReference type="SAM" id="Phobius"/>
    </source>
</evidence>
<feature type="transmembrane region" description="Helical" evidence="2">
    <location>
        <begin position="6"/>
        <end position="28"/>
    </location>
</feature>
<dbReference type="Proteomes" id="UP000295621">
    <property type="component" value="Unassembled WGS sequence"/>
</dbReference>
<name>A0A4R4RUI5_9ACTN</name>
<accession>A0A4R4RUI5</accession>
<evidence type="ECO:0000313" key="4">
    <source>
        <dbReference type="Proteomes" id="UP000295621"/>
    </source>
</evidence>
<evidence type="ECO:0000313" key="3">
    <source>
        <dbReference type="EMBL" id="TDC52989.1"/>
    </source>
</evidence>
<reference evidence="3 4" key="1">
    <citation type="submission" date="2019-02" db="EMBL/GenBank/DDBJ databases">
        <title>Draft genome sequences of novel Actinobacteria.</title>
        <authorList>
            <person name="Sahin N."/>
            <person name="Ay H."/>
            <person name="Saygin H."/>
        </authorList>
    </citation>
    <scope>NUCLEOTIDE SEQUENCE [LARGE SCALE GENOMIC DNA]</scope>
    <source>
        <strain evidence="3 4">KC603</strain>
    </source>
</reference>
<keyword evidence="4" id="KW-1185">Reference proteome</keyword>
<protein>
    <submittedName>
        <fullName evidence="3">Uncharacterized protein</fullName>
    </submittedName>
</protein>
<sequence length="61" mass="6954">MDLTIDFWLGVIVGAIGIAVLTAIMGAIQEWRARRAMRDPGLTRERRDRDTRGTGRWELRG</sequence>
<feature type="region of interest" description="Disordered" evidence="1">
    <location>
        <begin position="42"/>
        <end position="61"/>
    </location>
</feature>
<dbReference type="AlphaFoldDB" id="A0A4R4RUI5"/>
<organism evidence="3 4">
    <name type="scientific">Jiangella ureilytica</name>
    <dbReference type="NCBI Taxonomy" id="2530374"/>
    <lineage>
        <taxon>Bacteria</taxon>
        <taxon>Bacillati</taxon>
        <taxon>Actinomycetota</taxon>
        <taxon>Actinomycetes</taxon>
        <taxon>Jiangellales</taxon>
        <taxon>Jiangellaceae</taxon>
        <taxon>Jiangella</taxon>
    </lineage>
</organism>
<comment type="caution">
    <text evidence="3">The sequence shown here is derived from an EMBL/GenBank/DDBJ whole genome shotgun (WGS) entry which is preliminary data.</text>
</comment>
<keyword evidence="2" id="KW-0472">Membrane</keyword>
<proteinExistence type="predicted"/>
<evidence type="ECO:0000256" key="1">
    <source>
        <dbReference type="SAM" id="MobiDB-lite"/>
    </source>
</evidence>